<dbReference type="Proteomes" id="UP000688947">
    <property type="component" value="Unassembled WGS sequence"/>
</dbReference>
<accession>A0A8T1U0Z6</accession>
<protein>
    <submittedName>
        <fullName evidence="2">Uncharacterized protein</fullName>
    </submittedName>
</protein>
<feature type="compositionally biased region" description="Basic and acidic residues" evidence="1">
    <location>
        <begin position="59"/>
        <end position="75"/>
    </location>
</feature>
<sequence length="84" mass="9544">MLQEAGGDAKGHTEPGRCYGECLRLKGERRSTWRASTLAVWGRRHPVRRCVGRRRRTLQQRERGNGQISSDRDLAKGIGRVCPE</sequence>
<feature type="region of interest" description="Disordered" evidence="1">
    <location>
        <begin position="57"/>
        <end position="84"/>
    </location>
</feature>
<reference evidence="2" key="1">
    <citation type="submission" date="2021-01" db="EMBL/GenBank/DDBJ databases">
        <title>Phytophthora aleatoria, a newly-described species from Pinus radiata is distinct from Phytophthora cactorum isolates based on comparative genomics.</title>
        <authorList>
            <person name="Mcdougal R."/>
            <person name="Panda P."/>
            <person name="Williams N."/>
            <person name="Studholme D.J."/>
        </authorList>
    </citation>
    <scope>NUCLEOTIDE SEQUENCE</scope>
    <source>
        <strain evidence="2">NZFS 3830</strain>
    </source>
</reference>
<name>A0A8T1U0Z6_9STRA</name>
<gene>
    <name evidence="2" type="ORF">JG687_00013783</name>
</gene>
<organism evidence="2 3">
    <name type="scientific">Phytophthora cactorum</name>
    <dbReference type="NCBI Taxonomy" id="29920"/>
    <lineage>
        <taxon>Eukaryota</taxon>
        <taxon>Sar</taxon>
        <taxon>Stramenopiles</taxon>
        <taxon>Oomycota</taxon>
        <taxon>Peronosporomycetes</taxon>
        <taxon>Peronosporales</taxon>
        <taxon>Peronosporaceae</taxon>
        <taxon>Phytophthora</taxon>
    </lineage>
</organism>
<comment type="caution">
    <text evidence="2">The sequence shown here is derived from an EMBL/GenBank/DDBJ whole genome shotgun (WGS) entry which is preliminary data.</text>
</comment>
<evidence type="ECO:0000313" key="3">
    <source>
        <dbReference type="Proteomes" id="UP000688947"/>
    </source>
</evidence>
<evidence type="ECO:0000313" key="2">
    <source>
        <dbReference type="EMBL" id="KAG6951172.1"/>
    </source>
</evidence>
<dbReference type="EMBL" id="JAENGZ010001044">
    <property type="protein sequence ID" value="KAG6951172.1"/>
    <property type="molecule type" value="Genomic_DNA"/>
</dbReference>
<evidence type="ECO:0000256" key="1">
    <source>
        <dbReference type="SAM" id="MobiDB-lite"/>
    </source>
</evidence>
<dbReference type="AlphaFoldDB" id="A0A8T1U0Z6"/>
<proteinExistence type="predicted"/>